<feature type="transmembrane region" description="Helical" evidence="1">
    <location>
        <begin position="12"/>
        <end position="35"/>
    </location>
</feature>
<proteinExistence type="predicted"/>
<gene>
    <name evidence="2" type="ORF">C7A17_17415</name>
</gene>
<dbReference type="OrthoDB" id="6856884at2"/>
<dbReference type="EMBL" id="CP027657">
    <property type="protein sequence ID" value="AVO54466.1"/>
    <property type="molecule type" value="Genomic_DNA"/>
</dbReference>
<dbReference type="RefSeq" id="WP_106739198.1">
    <property type="nucleotide sequence ID" value="NZ_CP027657.1"/>
</dbReference>
<accession>A0A2R3QRQ1</accession>
<protein>
    <recommendedName>
        <fullName evidence="4">Pilus assembly protein</fullName>
    </recommendedName>
</protein>
<keyword evidence="1" id="KW-1133">Transmembrane helix</keyword>
<dbReference type="Proteomes" id="UP000238327">
    <property type="component" value="Chromosome"/>
</dbReference>
<evidence type="ECO:0000256" key="1">
    <source>
        <dbReference type="SAM" id="Phobius"/>
    </source>
</evidence>
<keyword evidence="1" id="KW-0472">Membrane</keyword>
<organism evidence="2 3">
    <name type="scientific">Ectopseudomonas mendocina</name>
    <name type="common">Pseudomonas mendocina</name>
    <dbReference type="NCBI Taxonomy" id="300"/>
    <lineage>
        <taxon>Bacteria</taxon>
        <taxon>Pseudomonadati</taxon>
        <taxon>Pseudomonadota</taxon>
        <taxon>Gammaproteobacteria</taxon>
        <taxon>Pseudomonadales</taxon>
        <taxon>Pseudomonadaceae</taxon>
        <taxon>Ectopseudomonas</taxon>
    </lineage>
</organism>
<name>A0A2R3QRQ1_ECTME</name>
<evidence type="ECO:0008006" key="4">
    <source>
        <dbReference type="Google" id="ProtNLM"/>
    </source>
</evidence>
<reference evidence="2 3" key="1">
    <citation type="submission" date="2018-03" db="EMBL/GenBank/DDBJ databases">
        <title>Complete genome sequence and methylome analysis of Pseudomonas mendocina NEB 698.</title>
        <authorList>
            <person name="Morgan R.D."/>
        </authorList>
    </citation>
    <scope>NUCLEOTIDE SEQUENCE [LARGE SCALE GENOMIC DNA]</scope>
    <source>
        <strain evidence="2 3">NEB698</strain>
    </source>
</reference>
<evidence type="ECO:0000313" key="2">
    <source>
        <dbReference type="EMBL" id="AVO54466.1"/>
    </source>
</evidence>
<dbReference type="AlphaFoldDB" id="A0A2R3QRQ1"/>
<evidence type="ECO:0000313" key="3">
    <source>
        <dbReference type="Proteomes" id="UP000238327"/>
    </source>
</evidence>
<sequence>MRLISRRKQRGNALLEGALIMPLLIGTAIIIGDLYNINQARAYMEQSAHSVASILAMQSRLDKDSLQALTEQTAAAGALGQYEMVISRVMLDRSMPWKPLYRGNAEGICPELSSDGRYSGELPEEVPAADEDEAPVTASMMVVQLCRNSDNLALSSALIADKDIHTISFARMSYNVIELDEPLSEEVGLKDEDS</sequence>
<keyword evidence="1" id="KW-0812">Transmembrane</keyword>